<gene>
    <name evidence="1" type="ORF">E2C01_064268</name>
</gene>
<dbReference type="EMBL" id="VSRR010030400">
    <property type="protein sequence ID" value="MPC70033.1"/>
    <property type="molecule type" value="Genomic_DNA"/>
</dbReference>
<comment type="caution">
    <text evidence="1">The sequence shown here is derived from an EMBL/GenBank/DDBJ whole genome shotgun (WGS) entry which is preliminary data.</text>
</comment>
<dbReference type="Proteomes" id="UP000324222">
    <property type="component" value="Unassembled WGS sequence"/>
</dbReference>
<evidence type="ECO:0000313" key="2">
    <source>
        <dbReference type="Proteomes" id="UP000324222"/>
    </source>
</evidence>
<accession>A0A5B7HIL8</accession>
<dbReference type="AlphaFoldDB" id="A0A5B7HIL8"/>
<sequence length="52" mass="5662">MPLVATLGADLIFSTFGAFSQHCKAIKCGENPTDFNVISTQNFDELKGRLTL</sequence>
<evidence type="ECO:0000313" key="1">
    <source>
        <dbReference type="EMBL" id="MPC70033.1"/>
    </source>
</evidence>
<name>A0A5B7HIL8_PORTR</name>
<organism evidence="1 2">
    <name type="scientific">Portunus trituberculatus</name>
    <name type="common">Swimming crab</name>
    <name type="synonym">Neptunus trituberculatus</name>
    <dbReference type="NCBI Taxonomy" id="210409"/>
    <lineage>
        <taxon>Eukaryota</taxon>
        <taxon>Metazoa</taxon>
        <taxon>Ecdysozoa</taxon>
        <taxon>Arthropoda</taxon>
        <taxon>Crustacea</taxon>
        <taxon>Multicrustacea</taxon>
        <taxon>Malacostraca</taxon>
        <taxon>Eumalacostraca</taxon>
        <taxon>Eucarida</taxon>
        <taxon>Decapoda</taxon>
        <taxon>Pleocyemata</taxon>
        <taxon>Brachyura</taxon>
        <taxon>Eubrachyura</taxon>
        <taxon>Portunoidea</taxon>
        <taxon>Portunidae</taxon>
        <taxon>Portuninae</taxon>
        <taxon>Portunus</taxon>
    </lineage>
</organism>
<keyword evidence="2" id="KW-1185">Reference proteome</keyword>
<reference evidence="1 2" key="1">
    <citation type="submission" date="2019-05" db="EMBL/GenBank/DDBJ databases">
        <title>Another draft genome of Portunus trituberculatus and its Hox gene families provides insights of decapod evolution.</title>
        <authorList>
            <person name="Jeong J.-H."/>
            <person name="Song I."/>
            <person name="Kim S."/>
            <person name="Choi T."/>
            <person name="Kim D."/>
            <person name="Ryu S."/>
            <person name="Kim W."/>
        </authorList>
    </citation>
    <scope>NUCLEOTIDE SEQUENCE [LARGE SCALE GENOMIC DNA]</scope>
    <source>
        <tissue evidence="1">Muscle</tissue>
    </source>
</reference>
<protein>
    <submittedName>
        <fullName evidence="1">Uncharacterized protein</fullName>
    </submittedName>
</protein>
<proteinExistence type="predicted"/>